<organism evidence="2 3">
    <name type="scientific">Daphnia magna</name>
    <dbReference type="NCBI Taxonomy" id="35525"/>
    <lineage>
        <taxon>Eukaryota</taxon>
        <taxon>Metazoa</taxon>
        <taxon>Ecdysozoa</taxon>
        <taxon>Arthropoda</taxon>
        <taxon>Crustacea</taxon>
        <taxon>Branchiopoda</taxon>
        <taxon>Diplostraca</taxon>
        <taxon>Cladocera</taxon>
        <taxon>Anomopoda</taxon>
        <taxon>Daphniidae</taxon>
        <taxon>Daphnia</taxon>
    </lineage>
</organism>
<accession>A0A162DHG4</accession>
<keyword evidence="1" id="KW-1133">Transmembrane helix</keyword>
<keyword evidence="1" id="KW-0812">Transmembrane</keyword>
<evidence type="ECO:0000313" key="3">
    <source>
        <dbReference type="Proteomes" id="UP000076858"/>
    </source>
</evidence>
<protein>
    <submittedName>
        <fullName evidence="2">Uncharacterized protein</fullName>
    </submittedName>
</protein>
<keyword evidence="3" id="KW-1185">Reference proteome</keyword>
<proteinExistence type="predicted"/>
<dbReference type="AlphaFoldDB" id="A0A162DHG4"/>
<dbReference type="EMBL" id="LRGB01001558">
    <property type="protein sequence ID" value="KZS11804.1"/>
    <property type="molecule type" value="Genomic_DNA"/>
</dbReference>
<gene>
    <name evidence="2" type="ORF">APZ42_023423</name>
</gene>
<sequence length="148" mass="17192">MDTHKFFSFLFALAGTKEMIPCELALMFSKENRFIRRLDPSHVPPPSPYSSVWTVIRLTSCQIALLDFASFSFFLFFFFHLAFKSNRIKGKEKNVSDIFFFEKSLAQMREIQNEIMGKCEAELTKRGNLVIAYVRDSQVNVVCLKEEP</sequence>
<evidence type="ECO:0000313" key="2">
    <source>
        <dbReference type="EMBL" id="KZS11804.1"/>
    </source>
</evidence>
<keyword evidence="1" id="KW-0472">Membrane</keyword>
<comment type="caution">
    <text evidence="2">The sequence shown here is derived from an EMBL/GenBank/DDBJ whole genome shotgun (WGS) entry which is preliminary data.</text>
</comment>
<evidence type="ECO:0000256" key="1">
    <source>
        <dbReference type="SAM" id="Phobius"/>
    </source>
</evidence>
<feature type="transmembrane region" description="Helical" evidence="1">
    <location>
        <begin position="63"/>
        <end position="83"/>
    </location>
</feature>
<dbReference type="Proteomes" id="UP000076858">
    <property type="component" value="Unassembled WGS sequence"/>
</dbReference>
<name>A0A162DHG4_9CRUS</name>
<reference evidence="2 3" key="1">
    <citation type="submission" date="2016-03" db="EMBL/GenBank/DDBJ databases">
        <title>EvidentialGene: Evidence-directed Construction of Genes on Genomes.</title>
        <authorList>
            <person name="Gilbert D.G."/>
            <person name="Choi J.-H."/>
            <person name="Mockaitis K."/>
            <person name="Colbourne J."/>
            <person name="Pfrender M."/>
        </authorList>
    </citation>
    <scope>NUCLEOTIDE SEQUENCE [LARGE SCALE GENOMIC DNA]</scope>
    <source>
        <strain evidence="2 3">Xinb3</strain>
        <tissue evidence="2">Complete organism</tissue>
    </source>
</reference>